<organism evidence="4 5">
    <name type="scientific">Fodinisporobacter ferrooxydans</name>
    <dbReference type="NCBI Taxonomy" id="2901836"/>
    <lineage>
        <taxon>Bacteria</taxon>
        <taxon>Bacillati</taxon>
        <taxon>Bacillota</taxon>
        <taxon>Bacilli</taxon>
        <taxon>Bacillales</taxon>
        <taxon>Alicyclobacillaceae</taxon>
        <taxon>Fodinisporobacter</taxon>
    </lineage>
</organism>
<protein>
    <submittedName>
        <fullName evidence="4">Fumarylacetoacetate hydrolase family protein</fullName>
    </submittedName>
</protein>
<dbReference type="PANTHER" id="PTHR42796:SF7">
    <property type="entry name" value="2-DEHYDRO-3-DEOXY-D-ARABINONATE DEHYDRATASE"/>
    <property type="match status" value="1"/>
</dbReference>
<dbReference type="Gene3D" id="3.90.850.10">
    <property type="entry name" value="Fumarylacetoacetase-like, C-terminal domain"/>
    <property type="match status" value="1"/>
</dbReference>
<dbReference type="InterPro" id="IPR051121">
    <property type="entry name" value="FAH"/>
</dbReference>
<keyword evidence="2" id="KW-0479">Metal-binding</keyword>
<dbReference type="EMBL" id="CP089291">
    <property type="protein sequence ID" value="UOF92451.1"/>
    <property type="molecule type" value="Genomic_DNA"/>
</dbReference>
<evidence type="ECO:0000259" key="3">
    <source>
        <dbReference type="Pfam" id="PF01557"/>
    </source>
</evidence>
<name>A0ABY4CT61_9BACL</name>
<comment type="similarity">
    <text evidence="1">Belongs to the FAH family.</text>
</comment>
<proteinExistence type="inferred from homology"/>
<sequence>MRIFRYIDENGNITLAAMNDQNHMFPLAYRDFLHLVEEAEKQGVTPLTLVQQSIQNTSPLETSLEQLQLLVPIEAPEVWAAGVTYERSRDARNYEATGGKLDAKTFYDKVYDAERPELFMKSTAARTIGPDGELYIRSDSNWQIPEPELGLVLNKEGKILGYTAGNDLSCRDIEGENPLYLPQAKIWKNSCSIGPVIRLAETVQDPYSLQITCKIHRNGEKMVEGTANTSQLKRKYDELVSYLIRDNIIFDGTVLLTGTCIVPPNEFTLQDGDQVEIEISEIGVLSNPIRQRVKQTASVS</sequence>
<dbReference type="PANTHER" id="PTHR42796">
    <property type="entry name" value="FUMARYLACETOACETATE HYDROLASE DOMAIN-CONTAINING PROTEIN 2A-RELATED"/>
    <property type="match status" value="1"/>
</dbReference>
<keyword evidence="4" id="KW-0378">Hydrolase</keyword>
<dbReference type="InterPro" id="IPR036663">
    <property type="entry name" value="Fumarylacetoacetase_C_sf"/>
</dbReference>
<accession>A0ABY4CT61</accession>
<dbReference type="Pfam" id="PF01557">
    <property type="entry name" value="FAA_hydrolase"/>
    <property type="match status" value="1"/>
</dbReference>
<keyword evidence="5" id="KW-1185">Reference proteome</keyword>
<evidence type="ECO:0000256" key="2">
    <source>
        <dbReference type="ARBA" id="ARBA00022723"/>
    </source>
</evidence>
<dbReference type="InterPro" id="IPR011234">
    <property type="entry name" value="Fumarylacetoacetase-like_C"/>
</dbReference>
<dbReference type="GO" id="GO:0016787">
    <property type="term" value="F:hydrolase activity"/>
    <property type="evidence" value="ECO:0007669"/>
    <property type="project" value="UniProtKB-KW"/>
</dbReference>
<gene>
    <name evidence="4" type="ORF">LSG31_09975</name>
</gene>
<evidence type="ECO:0000256" key="1">
    <source>
        <dbReference type="ARBA" id="ARBA00010211"/>
    </source>
</evidence>
<evidence type="ECO:0000313" key="5">
    <source>
        <dbReference type="Proteomes" id="UP000830167"/>
    </source>
</evidence>
<evidence type="ECO:0000313" key="4">
    <source>
        <dbReference type="EMBL" id="UOF92451.1"/>
    </source>
</evidence>
<dbReference type="SUPFAM" id="SSF56529">
    <property type="entry name" value="FAH"/>
    <property type="match status" value="1"/>
</dbReference>
<feature type="domain" description="Fumarylacetoacetase-like C-terminal" evidence="3">
    <location>
        <begin position="91"/>
        <end position="289"/>
    </location>
</feature>
<reference evidence="4" key="1">
    <citation type="submission" date="2021-12" db="EMBL/GenBank/DDBJ databases">
        <title>Alicyclobacillaceae gen. nov., sp. nov., isolated from chalcocite enrichment system.</title>
        <authorList>
            <person name="Jiang Z."/>
        </authorList>
    </citation>
    <scope>NUCLEOTIDE SEQUENCE</scope>
    <source>
        <strain evidence="4">MYW30-H2</strain>
    </source>
</reference>
<dbReference type="Proteomes" id="UP000830167">
    <property type="component" value="Chromosome"/>
</dbReference>
<dbReference type="RefSeq" id="WP_347439117.1">
    <property type="nucleotide sequence ID" value="NZ_CP089291.1"/>
</dbReference>